<feature type="transmembrane region" description="Helical" evidence="1">
    <location>
        <begin position="33"/>
        <end position="59"/>
    </location>
</feature>
<keyword evidence="1" id="KW-0472">Membrane</keyword>
<keyword evidence="1" id="KW-1133">Transmembrane helix</keyword>
<keyword evidence="1" id="KW-0812">Transmembrane</keyword>
<evidence type="ECO:0000313" key="2">
    <source>
        <dbReference type="EMBL" id="WZN61272.1"/>
    </source>
</evidence>
<protein>
    <submittedName>
        <fullName evidence="2">Uncharacterized protein</fullName>
    </submittedName>
</protein>
<dbReference type="EMBL" id="CP151504">
    <property type="protein sequence ID" value="WZN61272.1"/>
    <property type="molecule type" value="Genomic_DNA"/>
</dbReference>
<dbReference type="AlphaFoldDB" id="A0AAX4P4L6"/>
<sequence>MTEAALEVEGKMETPVESSSGETMVWGISLGNWGLIVGKLMILYVFLGLYFTALLYCGFEVRKQDYLRLPSKYFGNFERNFAYNSIITRHHKDPVIYKNNRPKGCEEIVDGTQTTVECNSDDSKLWNVFPWVKSSLGLNTMNANCFTEPAYDFVSSVDMQNVYCSNYVLDTSVSG</sequence>
<keyword evidence="3" id="KW-1185">Reference proteome</keyword>
<evidence type="ECO:0000256" key="1">
    <source>
        <dbReference type="SAM" id="Phobius"/>
    </source>
</evidence>
<organism evidence="2 3">
    <name type="scientific">Chloropicon roscoffensis</name>
    <dbReference type="NCBI Taxonomy" id="1461544"/>
    <lineage>
        <taxon>Eukaryota</taxon>
        <taxon>Viridiplantae</taxon>
        <taxon>Chlorophyta</taxon>
        <taxon>Chloropicophyceae</taxon>
        <taxon>Chloropicales</taxon>
        <taxon>Chloropicaceae</taxon>
        <taxon>Chloropicon</taxon>
    </lineage>
</organism>
<gene>
    <name evidence="2" type="ORF">HKI87_04g28070</name>
</gene>
<accession>A0AAX4P4L6</accession>
<dbReference type="Proteomes" id="UP001472866">
    <property type="component" value="Chromosome 04"/>
</dbReference>
<reference evidence="2 3" key="1">
    <citation type="submission" date="2024-03" db="EMBL/GenBank/DDBJ databases">
        <title>Complete genome sequence of the green alga Chloropicon roscoffensis RCC1871.</title>
        <authorList>
            <person name="Lemieux C."/>
            <person name="Pombert J.-F."/>
            <person name="Otis C."/>
            <person name="Turmel M."/>
        </authorList>
    </citation>
    <scope>NUCLEOTIDE SEQUENCE [LARGE SCALE GENOMIC DNA]</scope>
    <source>
        <strain evidence="2 3">RCC1871</strain>
    </source>
</reference>
<name>A0AAX4P4L6_9CHLO</name>
<evidence type="ECO:0000313" key="3">
    <source>
        <dbReference type="Proteomes" id="UP001472866"/>
    </source>
</evidence>
<proteinExistence type="predicted"/>